<dbReference type="InterPro" id="IPR018358">
    <property type="entry name" value="Disintegrin_CS"/>
</dbReference>
<proteinExistence type="predicted"/>
<dbReference type="InterPro" id="IPR036436">
    <property type="entry name" value="Disintegrin_dom_sf"/>
</dbReference>
<dbReference type="PROSITE" id="PS01186">
    <property type="entry name" value="EGF_2"/>
    <property type="match status" value="1"/>
</dbReference>
<dbReference type="PRINTS" id="PR00289">
    <property type="entry name" value="DISINTEGRIN"/>
</dbReference>
<keyword evidence="13" id="KW-1185">Reference proteome</keyword>
<comment type="subcellular location">
    <subcellularLocation>
        <location evidence="1">Membrane</location>
        <topology evidence="1">Single-pass type I membrane protein</topology>
    </subcellularLocation>
</comment>
<keyword evidence="2 8" id="KW-0812">Transmembrane</keyword>
<evidence type="ECO:0000256" key="9">
    <source>
        <dbReference type="SAM" id="SignalP"/>
    </source>
</evidence>
<dbReference type="CDD" id="cd04269">
    <property type="entry name" value="ZnMc_adamalysin_II_like"/>
    <property type="match status" value="1"/>
</dbReference>
<evidence type="ECO:0000259" key="11">
    <source>
        <dbReference type="PROSITE" id="PS50215"/>
    </source>
</evidence>
<dbReference type="GO" id="GO:0008584">
    <property type="term" value="P:male gonad development"/>
    <property type="evidence" value="ECO:0007669"/>
    <property type="project" value="TreeGrafter"/>
</dbReference>
<dbReference type="Gene3D" id="4.10.70.10">
    <property type="entry name" value="Disintegrin domain"/>
    <property type="match status" value="1"/>
</dbReference>
<organism evidence="12 13">
    <name type="scientific">Lynx canadensis</name>
    <name type="common">Canada lynx</name>
    <name type="synonym">Felis canadensis</name>
    <dbReference type="NCBI Taxonomy" id="61383"/>
    <lineage>
        <taxon>Eukaryota</taxon>
        <taxon>Metazoa</taxon>
        <taxon>Chordata</taxon>
        <taxon>Craniata</taxon>
        <taxon>Vertebrata</taxon>
        <taxon>Euteleostomi</taxon>
        <taxon>Mammalia</taxon>
        <taxon>Eutheria</taxon>
        <taxon>Laurasiatheria</taxon>
        <taxon>Carnivora</taxon>
        <taxon>Feliformia</taxon>
        <taxon>Felidae</taxon>
        <taxon>Felinae</taxon>
        <taxon>Lynx</taxon>
    </lineage>
</organism>
<evidence type="ECO:0000256" key="4">
    <source>
        <dbReference type="ARBA" id="ARBA00023136"/>
    </source>
</evidence>
<dbReference type="PROSITE" id="PS50214">
    <property type="entry name" value="DISINTEGRIN_2"/>
    <property type="match status" value="1"/>
</dbReference>
<dbReference type="Proteomes" id="UP000472241">
    <property type="component" value="Unplaced"/>
</dbReference>
<keyword evidence="4 8" id="KW-0472">Membrane</keyword>
<dbReference type="InterPro" id="IPR002870">
    <property type="entry name" value="Peptidase_M12B_N"/>
</dbReference>
<reference evidence="12" key="2">
    <citation type="submission" date="2025-09" db="UniProtKB">
        <authorList>
            <consortium name="Ensembl"/>
        </authorList>
    </citation>
    <scope>IDENTIFICATION</scope>
</reference>
<evidence type="ECO:0000313" key="13">
    <source>
        <dbReference type="Proteomes" id="UP000472241"/>
    </source>
</evidence>
<feature type="disulfide bond" evidence="6">
    <location>
        <begin position="470"/>
        <end position="490"/>
    </location>
</feature>
<dbReference type="GO" id="GO:0009897">
    <property type="term" value="C:external side of plasma membrane"/>
    <property type="evidence" value="ECO:0007669"/>
    <property type="project" value="TreeGrafter"/>
</dbReference>
<dbReference type="PROSITE" id="PS00427">
    <property type="entry name" value="DISINTEGRIN_1"/>
    <property type="match status" value="1"/>
</dbReference>
<dbReference type="InterPro" id="IPR006586">
    <property type="entry name" value="ADAM_Cys-rich"/>
</dbReference>
<dbReference type="InterPro" id="IPR001762">
    <property type="entry name" value="Disintegrin_dom"/>
</dbReference>
<evidence type="ECO:0000256" key="6">
    <source>
        <dbReference type="PROSITE-ProRule" id="PRU00068"/>
    </source>
</evidence>
<evidence type="ECO:0000259" key="10">
    <source>
        <dbReference type="PROSITE" id="PS50214"/>
    </source>
</evidence>
<dbReference type="Pfam" id="PF08516">
    <property type="entry name" value="ADAM_CR"/>
    <property type="match status" value="1"/>
</dbReference>
<feature type="domain" description="Disintegrin" evidence="10">
    <location>
        <begin position="412"/>
        <end position="498"/>
    </location>
</feature>
<sequence length="750" mass="85138">MMSLSRGMRLADGQVTLRAPLLLFALWAVLAPVQGSQGHPSWRYISSEVVIPKKELHHGKGVQMPGWLSYSLRFGGKRHVIHMRRKKLFWSRHLLMMTQDDQGALQMDYPFIPPDCYYLGYLEEIPLSMVTMDTCYGGLEGIMKLDDLAYEIRPLSDSQRFEHIVSQIVSDISATGPTYKLGYKEDRDPLFSQKTASTAPRINNRIFSSHKGMIRGFAQSSNSMYHVYNNMTLCIKFMIDMVSLIDSMYKGLDIRYHLTAVLVFDVRDPVNMNDYRIPGGEYYQFHHTYLYNVIQPSASFIVVKDGPEDYQYNPRMFGFCSSQSLHMVGHLGRHYLLLAVVTSHLCGRSLGLYFDDHDCSCQRRSSCIMHRYPGLTDSFSNCSFVHIQNMLSTEKHCLFSEHLKFFNASLIHIRCGNSIVEDREQCDCGSFKECNANPCCSNDCRFESTFLCDKGLCCTNCTFSAAGTLCRPIRNICDLPEYCQGGSSGCPDDFYMQDGTPCSEEGYCYHGNCTDRTMHCKEIFGASTVEGPDVCYQINKKGHRFGHCRREFSARRFIQCHDRDVKCGRLQCTNVTHLPRLQEHVGFHQSKISGVWCWGLDEHRATGTTDVGHVRHGTPCAPGKFCQNSLCNATIGEINYNCLPEKCNRRGICNNNRNCHCHIGWDPPFCKLRGAGGSTDSGPPPRRMRSVRQSQESVVYLRVIFARIYALITTFLFGIATNVRTVKTVKVKEEIVQSTVFSTTTKISQT</sequence>
<evidence type="ECO:0000256" key="5">
    <source>
        <dbReference type="ARBA" id="ARBA00023157"/>
    </source>
</evidence>
<name>A0A667FVX4_LYNCA</name>
<dbReference type="SUPFAM" id="SSF57552">
    <property type="entry name" value="Blood coagulation inhibitor (disintegrin)"/>
    <property type="match status" value="1"/>
</dbReference>
<dbReference type="FunFam" id="4.10.70.10:FF:000001">
    <property type="entry name" value="Disintegrin and metalloproteinase domain-containing protein 22"/>
    <property type="match status" value="1"/>
</dbReference>
<dbReference type="Gene3D" id="3.40.390.10">
    <property type="entry name" value="Collagenase (Catalytic Domain)"/>
    <property type="match status" value="1"/>
</dbReference>
<dbReference type="InterPro" id="IPR000742">
    <property type="entry name" value="EGF"/>
</dbReference>
<dbReference type="Pfam" id="PF01421">
    <property type="entry name" value="Reprolysin"/>
    <property type="match status" value="1"/>
</dbReference>
<comment type="caution">
    <text evidence="7">Lacks conserved residue(s) required for the propagation of feature annotation.</text>
</comment>
<keyword evidence="9" id="KW-0732">Signal</keyword>
<dbReference type="GO" id="GO:1990913">
    <property type="term" value="C:sperm head plasma membrane"/>
    <property type="evidence" value="ECO:0007669"/>
    <property type="project" value="TreeGrafter"/>
</dbReference>
<feature type="signal peptide" evidence="9">
    <location>
        <begin position="1"/>
        <end position="35"/>
    </location>
</feature>
<dbReference type="InterPro" id="IPR034027">
    <property type="entry name" value="Reprolysin_adamalysin"/>
</dbReference>
<evidence type="ECO:0000256" key="1">
    <source>
        <dbReference type="ARBA" id="ARBA00004479"/>
    </source>
</evidence>
<evidence type="ECO:0000256" key="7">
    <source>
        <dbReference type="PROSITE-ProRule" id="PRU00276"/>
    </source>
</evidence>
<dbReference type="AlphaFoldDB" id="A0A667FVX4"/>
<gene>
    <name evidence="12" type="primary">LOC118517834</name>
</gene>
<dbReference type="PANTHER" id="PTHR11905">
    <property type="entry name" value="ADAM A DISINTEGRIN AND METALLOPROTEASE DOMAIN"/>
    <property type="match status" value="1"/>
</dbReference>
<dbReference type="Ensembl" id="ENSLCNT00005007494.1">
    <property type="protein sequence ID" value="ENSLCNP00005006676.1"/>
    <property type="gene ID" value="ENSLCNG00005004413.1"/>
</dbReference>
<dbReference type="GO" id="GO:0004222">
    <property type="term" value="F:metalloendopeptidase activity"/>
    <property type="evidence" value="ECO:0007669"/>
    <property type="project" value="InterPro"/>
</dbReference>
<evidence type="ECO:0000256" key="8">
    <source>
        <dbReference type="SAM" id="Phobius"/>
    </source>
</evidence>
<dbReference type="GO" id="GO:0006508">
    <property type="term" value="P:proteolysis"/>
    <property type="evidence" value="ECO:0007669"/>
    <property type="project" value="InterPro"/>
</dbReference>
<evidence type="ECO:0000313" key="12">
    <source>
        <dbReference type="Ensembl" id="ENSLCNP00005006676.1"/>
    </source>
</evidence>
<feature type="domain" description="Peptidase M12B" evidence="11">
    <location>
        <begin position="212"/>
        <end position="395"/>
    </location>
</feature>
<dbReference type="InterPro" id="IPR024079">
    <property type="entry name" value="MetalloPept_cat_dom_sf"/>
</dbReference>
<dbReference type="Pfam" id="PF01562">
    <property type="entry name" value="Pep_M12B_propep"/>
    <property type="match status" value="1"/>
</dbReference>
<feature type="chain" id="PRO_5025418742" description="ADAM metallopeptidase domain 21" evidence="9">
    <location>
        <begin position="36"/>
        <end position="750"/>
    </location>
</feature>
<evidence type="ECO:0000256" key="2">
    <source>
        <dbReference type="ARBA" id="ARBA00022692"/>
    </source>
</evidence>
<protein>
    <recommendedName>
        <fullName evidence="14">ADAM metallopeptidase domain 21</fullName>
    </recommendedName>
</protein>
<feature type="transmembrane region" description="Helical" evidence="8">
    <location>
        <begin position="699"/>
        <end position="720"/>
    </location>
</feature>
<evidence type="ECO:0000256" key="3">
    <source>
        <dbReference type="ARBA" id="ARBA00022989"/>
    </source>
</evidence>
<evidence type="ECO:0008006" key="14">
    <source>
        <dbReference type="Google" id="ProtNLM"/>
    </source>
</evidence>
<accession>A0A667FVX4</accession>
<dbReference type="InterPro" id="IPR001590">
    <property type="entry name" value="Peptidase_M12B"/>
</dbReference>
<keyword evidence="3 8" id="KW-1133">Transmembrane helix</keyword>
<dbReference type="PROSITE" id="PS50215">
    <property type="entry name" value="ADAM_MEPRO"/>
    <property type="match status" value="1"/>
</dbReference>
<reference evidence="12" key="1">
    <citation type="submission" date="2025-08" db="UniProtKB">
        <authorList>
            <consortium name="Ensembl"/>
        </authorList>
    </citation>
    <scope>IDENTIFICATION</scope>
</reference>
<keyword evidence="5 6" id="KW-1015">Disulfide bond</keyword>
<dbReference type="PANTHER" id="PTHR11905:SF140">
    <property type="entry name" value="A DISINTEGRIN AND METALLOPEPTIDASE DOMAIN 6-RELATED"/>
    <property type="match status" value="1"/>
</dbReference>
<dbReference type="Pfam" id="PF00200">
    <property type="entry name" value="Disintegrin"/>
    <property type="match status" value="1"/>
</dbReference>
<dbReference type="SMART" id="SM00608">
    <property type="entry name" value="ACR"/>
    <property type="match status" value="1"/>
</dbReference>
<dbReference type="SUPFAM" id="SSF55486">
    <property type="entry name" value="Metalloproteases ('zincins'), catalytic domain"/>
    <property type="match status" value="1"/>
</dbReference>
<dbReference type="SMART" id="SM00050">
    <property type="entry name" value="DISIN"/>
    <property type="match status" value="1"/>
</dbReference>